<dbReference type="Proteomes" id="UP001066276">
    <property type="component" value="Chromosome 5"/>
</dbReference>
<dbReference type="EMBL" id="JANPWB010000009">
    <property type="protein sequence ID" value="KAJ1153466.1"/>
    <property type="molecule type" value="Genomic_DNA"/>
</dbReference>
<name>A0AAV7RLW2_PLEWA</name>
<feature type="region of interest" description="Disordered" evidence="1">
    <location>
        <begin position="67"/>
        <end position="96"/>
    </location>
</feature>
<protein>
    <submittedName>
        <fullName evidence="2">Uncharacterized protein</fullName>
    </submittedName>
</protein>
<evidence type="ECO:0000313" key="2">
    <source>
        <dbReference type="EMBL" id="KAJ1153466.1"/>
    </source>
</evidence>
<comment type="caution">
    <text evidence="2">The sequence shown here is derived from an EMBL/GenBank/DDBJ whole genome shotgun (WGS) entry which is preliminary data.</text>
</comment>
<gene>
    <name evidence="2" type="ORF">NDU88_006225</name>
</gene>
<dbReference type="AlphaFoldDB" id="A0AAV7RLW2"/>
<evidence type="ECO:0000256" key="1">
    <source>
        <dbReference type="SAM" id="MobiDB-lite"/>
    </source>
</evidence>
<accession>A0AAV7RLW2</accession>
<sequence length="159" mass="17405">MPKSEERLPLLIRFLGEVRSNSYLMTILSLKLQGNLEFTPCGKYGSIGLPVPGTQRCPRLLWQSTRLSQGQAGGPRAPPTHRQNTKGPPIAIPGFPQSYLQRTHTTSSAPRSRSDDATEIVGAVGTSSMGARHRTFRLRLMIRDEIEPVAAVCVTCHGL</sequence>
<reference evidence="2" key="1">
    <citation type="journal article" date="2022" name="bioRxiv">
        <title>Sequencing and chromosome-scale assembly of the giantPleurodeles waltlgenome.</title>
        <authorList>
            <person name="Brown T."/>
            <person name="Elewa A."/>
            <person name="Iarovenko S."/>
            <person name="Subramanian E."/>
            <person name="Araus A.J."/>
            <person name="Petzold A."/>
            <person name="Susuki M."/>
            <person name="Suzuki K.-i.T."/>
            <person name="Hayashi T."/>
            <person name="Toyoda A."/>
            <person name="Oliveira C."/>
            <person name="Osipova E."/>
            <person name="Leigh N.D."/>
            <person name="Simon A."/>
            <person name="Yun M.H."/>
        </authorList>
    </citation>
    <scope>NUCLEOTIDE SEQUENCE</scope>
    <source>
        <strain evidence="2">20211129_DDA</strain>
        <tissue evidence="2">Liver</tissue>
    </source>
</reference>
<proteinExistence type="predicted"/>
<keyword evidence="3" id="KW-1185">Reference proteome</keyword>
<evidence type="ECO:0000313" key="3">
    <source>
        <dbReference type="Proteomes" id="UP001066276"/>
    </source>
</evidence>
<organism evidence="2 3">
    <name type="scientific">Pleurodeles waltl</name>
    <name type="common">Iberian ribbed newt</name>
    <dbReference type="NCBI Taxonomy" id="8319"/>
    <lineage>
        <taxon>Eukaryota</taxon>
        <taxon>Metazoa</taxon>
        <taxon>Chordata</taxon>
        <taxon>Craniata</taxon>
        <taxon>Vertebrata</taxon>
        <taxon>Euteleostomi</taxon>
        <taxon>Amphibia</taxon>
        <taxon>Batrachia</taxon>
        <taxon>Caudata</taxon>
        <taxon>Salamandroidea</taxon>
        <taxon>Salamandridae</taxon>
        <taxon>Pleurodelinae</taxon>
        <taxon>Pleurodeles</taxon>
    </lineage>
</organism>